<dbReference type="PANTHER" id="PTHR42879">
    <property type="entry name" value="3-OXOACYL-(ACYL-CARRIER-PROTEIN) REDUCTASE"/>
    <property type="match status" value="1"/>
</dbReference>
<protein>
    <submittedName>
        <fullName evidence="2">3-oxoacyl-[acyl-carrier protein] reductase</fullName>
    </submittedName>
</protein>
<comment type="similarity">
    <text evidence="1">Belongs to the short-chain dehydrogenases/reductases (SDR) family.</text>
</comment>
<dbReference type="OrthoDB" id="9804774at2"/>
<dbReference type="InterPro" id="IPR036291">
    <property type="entry name" value="NAD(P)-bd_dom_sf"/>
</dbReference>
<dbReference type="RefSeq" id="WP_091179887.1">
    <property type="nucleotide sequence ID" value="NZ_FOFA01000004.1"/>
</dbReference>
<dbReference type="EMBL" id="FOFA01000004">
    <property type="protein sequence ID" value="SEQ55748.1"/>
    <property type="molecule type" value="Genomic_DNA"/>
</dbReference>
<organism evidence="2 3">
    <name type="scientific">Microlunatus flavus</name>
    <dbReference type="NCBI Taxonomy" id="1036181"/>
    <lineage>
        <taxon>Bacteria</taxon>
        <taxon>Bacillati</taxon>
        <taxon>Actinomycetota</taxon>
        <taxon>Actinomycetes</taxon>
        <taxon>Propionibacteriales</taxon>
        <taxon>Propionibacteriaceae</taxon>
        <taxon>Microlunatus</taxon>
    </lineage>
</organism>
<dbReference type="Pfam" id="PF13561">
    <property type="entry name" value="adh_short_C2"/>
    <property type="match status" value="1"/>
</dbReference>
<name>A0A1H9H0H3_9ACTN</name>
<dbReference type="SUPFAM" id="SSF51735">
    <property type="entry name" value="NAD(P)-binding Rossmann-fold domains"/>
    <property type="match status" value="1"/>
</dbReference>
<evidence type="ECO:0000313" key="3">
    <source>
        <dbReference type="Proteomes" id="UP000198504"/>
    </source>
</evidence>
<dbReference type="InterPro" id="IPR002347">
    <property type="entry name" value="SDR_fam"/>
</dbReference>
<dbReference type="STRING" id="1036181.SAMN05421756_10475"/>
<dbReference type="PANTHER" id="PTHR42879:SF6">
    <property type="entry name" value="NADPH-DEPENDENT REDUCTASE BACG"/>
    <property type="match status" value="1"/>
</dbReference>
<evidence type="ECO:0000313" key="2">
    <source>
        <dbReference type="EMBL" id="SEQ55748.1"/>
    </source>
</evidence>
<reference evidence="3" key="1">
    <citation type="submission" date="2016-10" db="EMBL/GenBank/DDBJ databases">
        <authorList>
            <person name="Varghese N."/>
            <person name="Submissions S."/>
        </authorList>
    </citation>
    <scope>NUCLEOTIDE SEQUENCE [LARGE SCALE GENOMIC DNA]</scope>
    <source>
        <strain evidence="3">CGMCC 4.6856</strain>
    </source>
</reference>
<proteinExistence type="inferred from homology"/>
<accession>A0A1H9H0H3</accession>
<dbReference type="Proteomes" id="UP000198504">
    <property type="component" value="Unassembled WGS sequence"/>
</dbReference>
<dbReference type="InterPro" id="IPR050259">
    <property type="entry name" value="SDR"/>
</dbReference>
<dbReference type="PRINTS" id="PR00081">
    <property type="entry name" value="GDHRDH"/>
</dbReference>
<dbReference type="Gene3D" id="3.40.50.720">
    <property type="entry name" value="NAD(P)-binding Rossmann-like Domain"/>
    <property type="match status" value="1"/>
</dbReference>
<sequence length="268" mass="27268">MSTTSETTTTGGRRVAVVGGATSGLGAASARALADGGHDLLLWSRDAERLDAAAQELVAPGRTVRTVAADAADPGAAAVVAEAALEAYGRVDVLVLNAGGPPIARADEVTAEGLRTAFQLLAVTPVDLANRLLPQMRERRSGRVIAIMSSGVREPIDTLAYSNAGRAALAAWLKTLSRTVAGDGVTVNGVLPGRIATPRVASLDEAAARRTGRDVEEVSRDSAASIPAGRYGRPEELAAVVGFLASDAASYVTGTTIACDGGSLRSLP</sequence>
<dbReference type="AlphaFoldDB" id="A0A1H9H0H3"/>
<evidence type="ECO:0000256" key="1">
    <source>
        <dbReference type="ARBA" id="ARBA00006484"/>
    </source>
</evidence>
<gene>
    <name evidence="2" type="ORF">SAMN05421756_10475</name>
</gene>
<keyword evidence="3" id="KW-1185">Reference proteome</keyword>